<dbReference type="GO" id="GO:0008616">
    <property type="term" value="P:tRNA queuosine(34) biosynthetic process"/>
    <property type="evidence" value="ECO:0007669"/>
    <property type="project" value="UniProtKB-UniRule"/>
</dbReference>
<dbReference type="InterPro" id="IPR003699">
    <property type="entry name" value="QueA"/>
</dbReference>
<dbReference type="KEGG" id="sfu:Sfum_0564"/>
<dbReference type="PANTHER" id="PTHR30307">
    <property type="entry name" value="S-ADENOSYLMETHIONINE:TRNA RIBOSYLTRANSFERASE-ISOMERASE"/>
    <property type="match status" value="1"/>
</dbReference>
<evidence type="ECO:0000313" key="14">
    <source>
        <dbReference type="EMBL" id="ABK16263.1"/>
    </source>
</evidence>
<dbReference type="Gene3D" id="3.40.1780.10">
    <property type="entry name" value="QueA-like"/>
    <property type="match status" value="2"/>
</dbReference>
<dbReference type="Proteomes" id="UP000001784">
    <property type="component" value="Chromosome"/>
</dbReference>
<organism evidence="14 15">
    <name type="scientific">Syntrophobacter fumaroxidans (strain DSM 10017 / MPOB)</name>
    <dbReference type="NCBI Taxonomy" id="335543"/>
    <lineage>
        <taxon>Bacteria</taxon>
        <taxon>Pseudomonadati</taxon>
        <taxon>Thermodesulfobacteriota</taxon>
        <taxon>Syntrophobacteria</taxon>
        <taxon>Syntrophobacterales</taxon>
        <taxon>Syntrophobacteraceae</taxon>
        <taxon>Syntrophobacter</taxon>
    </lineage>
</organism>
<dbReference type="STRING" id="335543.Sfum_0564"/>
<evidence type="ECO:0000256" key="8">
    <source>
        <dbReference type="ARBA" id="ARBA00052751"/>
    </source>
</evidence>
<comment type="catalytic activity">
    <reaction evidence="8 13">
        <text>7-aminomethyl-7-carbaguanosine(34) in tRNA + S-adenosyl-L-methionine = epoxyqueuosine(34) in tRNA + adenine + L-methionine + 2 H(+)</text>
        <dbReference type="Rhea" id="RHEA:32155"/>
        <dbReference type="Rhea" id="RHEA-COMP:10342"/>
        <dbReference type="Rhea" id="RHEA-COMP:18582"/>
        <dbReference type="ChEBI" id="CHEBI:15378"/>
        <dbReference type="ChEBI" id="CHEBI:16708"/>
        <dbReference type="ChEBI" id="CHEBI:57844"/>
        <dbReference type="ChEBI" id="CHEBI:59789"/>
        <dbReference type="ChEBI" id="CHEBI:82833"/>
        <dbReference type="ChEBI" id="CHEBI:194443"/>
        <dbReference type="EC" id="2.4.99.17"/>
    </reaction>
</comment>
<keyword evidence="6 13" id="KW-0949">S-adenosyl-L-methionine</keyword>
<dbReference type="GO" id="GO:0051075">
    <property type="term" value="F:S-adenosylmethionine:tRNA ribosyltransferase-isomerase activity"/>
    <property type="evidence" value="ECO:0007669"/>
    <property type="project" value="UniProtKB-EC"/>
</dbReference>
<comment type="subunit">
    <text evidence="3 13">Monomer.</text>
</comment>
<comment type="function">
    <text evidence="13">Transfers and isomerizes the ribose moiety from AdoMet to the 7-aminomethyl group of 7-deazaguanine (preQ1-tRNA) to give epoxyqueuosine (oQ-tRNA).</text>
</comment>
<dbReference type="HOGENOM" id="CLU_039110_1_0_7"/>
<evidence type="ECO:0000256" key="11">
    <source>
        <dbReference type="ARBA" id="ARBA00069325"/>
    </source>
</evidence>
<reference evidence="14 15" key="1">
    <citation type="submission" date="2006-10" db="EMBL/GenBank/DDBJ databases">
        <title>Complete sequence of Syntrophobacter fumaroxidans MPOB.</title>
        <authorList>
            <consortium name="US DOE Joint Genome Institute"/>
            <person name="Copeland A."/>
            <person name="Lucas S."/>
            <person name="Lapidus A."/>
            <person name="Barry K."/>
            <person name="Detter J.C."/>
            <person name="Glavina del Rio T."/>
            <person name="Hammon N."/>
            <person name="Israni S."/>
            <person name="Pitluck S."/>
            <person name="Goltsman E.G."/>
            <person name="Martinez M."/>
            <person name="Schmutz J."/>
            <person name="Larimer F."/>
            <person name="Land M."/>
            <person name="Hauser L."/>
            <person name="Kyrpides N."/>
            <person name="Kim E."/>
            <person name="Boone D.R."/>
            <person name="Brockman F."/>
            <person name="Culley D."/>
            <person name="Ferry J."/>
            <person name="Gunsalus R."/>
            <person name="McInerney M.J."/>
            <person name="Morrison M."/>
            <person name="Plugge C."/>
            <person name="Rohlin L."/>
            <person name="Scholten J."/>
            <person name="Sieber J."/>
            <person name="Stams A.J.M."/>
            <person name="Worm P."/>
            <person name="Henstra A.M."/>
            <person name="Richardson P."/>
        </authorList>
    </citation>
    <scope>NUCLEOTIDE SEQUENCE [LARGE SCALE GENOMIC DNA]</scope>
    <source>
        <strain evidence="15">DSM 10017 / MPOB</strain>
    </source>
</reference>
<evidence type="ECO:0000256" key="12">
    <source>
        <dbReference type="ARBA" id="ARBA00076160"/>
    </source>
</evidence>
<dbReference type="NCBIfam" id="NF001140">
    <property type="entry name" value="PRK00147.1"/>
    <property type="match status" value="1"/>
</dbReference>
<dbReference type="OrthoDB" id="9805933at2"/>
<dbReference type="InterPro" id="IPR042119">
    <property type="entry name" value="QueA_dom2"/>
</dbReference>
<dbReference type="eggNOG" id="COG0809">
    <property type="taxonomic scope" value="Bacteria"/>
</dbReference>
<dbReference type="InterPro" id="IPR036100">
    <property type="entry name" value="QueA_sf"/>
</dbReference>
<evidence type="ECO:0000256" key="3">
    <source>
        <dbReference type="ARBA" id="ARBA00011245"/>
    </source>
</evidence>
<dbReference type="Gene3D" id="2.40.10.240">
    <property type="entry name" value="QueA-like"/>
    <property type="match status" value="1"/>
</dbReference>
<sequence length="357" mass="40041">MADERISYRLREYDYDLPPSLIAQSPLSRREESRLLVLDRGRGAMDHVRFRDLPDHLHAEDLLVVNDTRVVPARLIGFKDSGGRIELLVTEPYKSEAEGRRDGYWCLAAAAKRTRPGCLISLPDGTVAEVLEAGDGGRIRVRFPDDRPLMTILSEIGAVPLPPYINRSGTGDFPGDAEAYQTVYARNPGAVAAPTAGLHFSSALLEAVARAGVEVVRITLHVGYGTFAPIRVDDIRDHEMHPEYVRVDEDSTERIRSAIDRKRRIVAVGTTVVRSLEWIAHRRGEIMPAAGACAHYIYPGYRFKVVDAMITNFHLPRSSLLLLVSAFAGRRRILEAYREAIRREYRFFSYGDAMLIL</sequence>
<dbReference type="GO" id="GO:0005737">
    <property type="term" value="C:cytoplasm"/>
    <property type="evidence" value="ECO:0007669"/>
    <property type="project" value="UniProtKB-SubCell"/>
</dbReference>
<protein>
    <recommendedName>
        <fullName evidence="11 13">S-adenosylmethionine:tRNA ribosyltransferase-isomerase</fullName>
        <ecNumber evidence="10 13">2.4.99.17</ecNumber>
    </recommendedName>
    <alternativeName>
        <fullName evidence="12 13">Queuosine biosynthesis protein QueA</fullName>
    </alternativeName>
</protein>
<evidence type="ECO:0000256" key="6">
    <source>
        <dbReference type="ARBA" id="ARBA00022691"/>
    </source>
</evidence>
<gene>
    <name evidence="13" type="primary">queA</name>
    <name evidence="14" type="ordered locus">Sfum_0564</name>
</gene>
<dbReference type="NCBIfam" id="TIGR00113">
    <property type="entry name" value="queA"/>
    <property type="match status" value="1"/>
</dbReference>
<evidence type="ECO:0000256" key="1">
    <source>
        <dbReference type="ARBA" id="ARBA00004496"/>
    </source>
</evidence>
<accession>A0LFR1</accession>
<keyword evidence="5 13" id="KW-0808">Transferase</keyword>
<dbReference type="HAMAP" id="MF_00113">
    <property type="entry name" value="QueA"/>
    <property type="match status" value="1"/>
</dbReference>
<dbReference type="FunCoup" id="A0LFR1">
    <property type="interactions" value="449"/>
</dbReference>
<evidence type="ECO:0000256" key="10">
    <source>
        <dbReference type="ARBA" id="ARBA00066503"/>
    </source>
</evidence>
<evidence type="ECO:0000313" key="15">
    <source>
        <dbReference type="Proteomes" id="UP000001784"/>
    </source>
</evidence>
<evidence type="ECO:0000256" key="5">
    <source>
        <dbReference type="ARBA" id="ARBA00022679"/>
    </source>
</evidence>
<comment type="similarity">
    <text evidence="9 13">Belongs to the QueA family.</text>
</comment>
<keyword evidence="4 13" id="KW-0963">Cytoplasm</keyword>
<dbReference type="EMBL" id="CP000478">
    <property type="protein sequence ID" value="ABK16263.1"/>
    <property type="molecule type" value="Genomic_DNA"/>
</dbReference>
<evidence type="ECO:0000256" key="4">
    <source>
        <dbReference type="ARBA" id="ARBA00022490"/>
    </source>
</evidence>
<dbReference type="PANTHER" id="PTHR30307:SF0">
    <property type="entry name" value="S-ADENOSYLMETHIONINE:TRNA RIBOSYLTRANSFERASE-ISOMERASE"/>
    <property type="match status" value="1"/>
</dbReference>
<dbReference type="AlphaFoldDB" id="A0LFR1"/>
<comment type="pathway">
    <text evidence="2 13">tRNA modification; tRNA-queuosine biosynthesis.</text>
</comment>
<dbReference type="EC" id="2.4.99.17" evidence="10 13"/>
<keyword evidence="7 13" id="KW-0671">Queuosine biosynthesis</keyword>
<dbReference type="Pfam" id="PF02547">
    <property type="entry name" value="Queuosine_synth"/>
    <property type="match status" value="1"/>
</dbReference>
<proteinExistence type="inferred from homology"/>
<evidence type="ECO:0000256" key="13">
    <source>
        <dbReference type="HAMAP-Rule" id="MF_00113"/>
    </source>
</evidence>
<dbReference type="InParanoid" id="A0LFR1"/>
<name>A0LFR1_SYNFM</name>
<dbReference type="RefSeq" id="WP_011697436.1">
    <property type="nucleotide sequence ID" value="NC_008554.1"/>
</dbReference>
<dbReference type="FunFam" id="3.40.1780.10:FF:000001">
    <property type="entry name" value="S-adenosylmethionine:tRNA ribosyltransferase-isomerase"/>
    <property type="match status" value="1"/>
</dbReference>
<evidence type="ECO:0000256" key="7">
    <source>
        <dbReference type="ARBA" id="ARBA00022785"/>
    </source>
</evidence>
<comment type="subcellular location">
    <subcellularLocation>
        <location evidence="1 13">Cytoplasm</location>
    </subcellularLocation>
</comment>
<keyword evidence="15" id="KW-1185">Reference proteome</keyword>
<dbReference type="UniPathway" id="UPA00392"/>
<dbReference type="SUPFAM" id="SSF111337">
    <property type="entry name" value="QueA-like"/>
    <property type="match status" value="1"/>
</dbReference>
<evidence type="ECO:0000256" key="2">
    <source>
        <dbReference type="ARBA" id="ARBA00004691"/>
    </source>
</evidence>
<dbReference type="InterPro" id="IPR042118">
    <property type="entry name" value="QueA_dom1"/>
</dbReference>
<evidence type="ECO:0000256" key="9">
    <source>
        <dbReference type="ARBA" id="ARBA00061210"/>
    </source>
</evidence>